<dbReference type="AlphaFoldDB" id="A0A1J3DAN8"/>
<dbReference type="PANTHER" id="PTHR37908:SF3">
    <property type="entry name" value="TRANSMEMBRANE PROTEIN"/>
    <property type="match status" value="1"/>
</dbReference>
<sequence>MGQSCFFKVLLVSSLLLLVFCSNAMGRNLRTSKLPGVYSTAELLPSEGGKGNVRKTTELMDYDPPGSNTNWSGFVASPPPQSPLS</sequence>
<gene>
    <name evidence="3" type="ORF">GA_TR10607_c0_g1_i1_g.34604</name>
</gene>
<feature type="region of interest" description="Disordered" evidence="1">
    <location>
        <begin position="47"/>
        <end position="85"/>
    </location>
</feature>
<feature type="chain" id="PRO_5009620165" evidence="2">
    <location>
        <begin position="27"/>
        <end position="85"/>
    </location>
</feature>
<dbReference type="PANTHER" id="PTHR37908">
    <property type="entry name" value="TRANSMEMBRANE PROTEIN"/>
    <property type="match status" value="1"/>
</dbReference>
<reference evidence="3" key="1">
    <citation type="submission" date="2016-07" db="EMBL/GenBank/DDBJ databases">
        <title>De novo transcriptome assembly of four accessions of the metal hyperaccumulator plant Noccaea caerulescens.</title>
        <authorList>
            <person name="Blande D."/>
            <person name="Halimaa P."/>
            <person name="Tervahauta A.I."/>
            <person name="Aarts M.G."/>
            <person name="Karenlampi S.O."/>
        </authorList>
    </citation>
    <scope>NUCLEOTIDE SEQUENCE</scope>
</reference>
<organism evidence="3">
    <name type="scientific">Noccaea caerulescens</name>
    <name type="common">Alpine penny-cress</name>
    <name type="synonym">Thlaspi caerulescens</name>
    <dbReference type="NCBI Taxonomy" id="107243"/>
    <lineage>
        <taxon>Eukaryota</taxon>
        <taxon>Viridiplantae</taxon>
        <taxon>Streptophyta</taxon>
        <taxon>Embryophyta</taxon>
        <taxon>Tracheophyta</taxon>
        <taxon>Spermatophyta</taxon>
        <taxon>Magnoliopsida</taxon>
        <taxon>eudicotyledons</taxon>
        <taxon>Gunneridae</taxon>
        <taxon>Pentapetalae</taxon>
        <taxon>rosids</taxon>
        <taxon>malvids</taxon>
        <taxon>Brassicales</taxon>
        <taxon>Brassicaceae</taxon>
        <taxon>Coluteocarpeae</taxon>
        <taxon>Noccaea</taxon>
    </lineage>
</organism>
<evidence type="ECO:0000256" key="1">
    <source>
        <dbReference type="SAM" id="MobiDB-lite"/>
    </source>
</evidence>
<protein>
    <submittedName>
        <fullName evidence="3">Uncharacterized protein</fullName>
    </submittedName>
</protein>
<evidence type="ECO:0000256" key="2">
    <source>
        <dbReference type="SAM" id="SignalP"/>
    </source>
</evidence>
<feature type="signal peptide" evidence="2">
    <location>
        <begin position="1"/>
        <end position="26"/>
    </location>
</feature>
<name>A0A1J3DAN8_NOCCA</name>
<proteinExistence type="predicted"/>
<evidence type="ECO:0000313" key="3">
    <source>
        <dbReference type="EMBL" id="JAU15152.1"/>
    </source>
</evidence>
<keyword evidence="2" id="KW-0732">Signal</keyword>
<dbReference type="EMBL" id="GEVI01017168">
    <property type="protein sequence ID" value="JAU15152.1"/>
    <property type="molecule type" value="Transcribed_RNA"/>
</dbReference>
<accession>A0A1J3DAN8</accession>